<dbReference type="GO" id="GO:0015768">
    <property type="term" value="P:maltose transport"/>
    <property type="evidence" value="ECO:0007669"/>
    <property type="project" value="TreeGrafter"/>
</dbReference>
<dbReference type="GO" id="GO:0055052">
    <property type="term" value="C:ATP-binding cassette (ABC) transporter complex, substrate-binding subunit-containing"/>
    <property type="evidence" value="ECO:0007669"/>
    <property type="project" value="TreeGrafter"/>
</dbReference>
<dbReference type="EMBL" id="LTAY01000048">
    <property type="protein sequence ID" value="OPX47305.1"/>
    <property type="molecule type" value="Genomic_DNA"/>
</dbReference>
<comment type="similarity">
    <text evidence="1 6">Belongs to the bacterial solute-binding protein 1 family.</text>
</comment>
<dbReference type="GO" id="GO:0015144">
    <property type="term" value="F:carbohydrate transmembrane transporter activity"/>
    <property type="evidence" value="ECO:0007669"/>
    <property type="project" value="InterPro"/>
</dbReference>
<dbReference type="Pfam" id="PF13416">
    <property type="entry name" value="SBP_bac_8"/>
    <property type="match status" value="1"/>
</dbReference>
<organism evidence="7 8">
    <name type="scientific">Clostridium thermobutyricum DSM 4928</name>
    <dbReference type="NCBI Taxonomy" id="1121339"/>
    <lineage>
        <taxon>Bacteria</taxon>
        <taxon>Bacillati</taxon>
        <taxon>Bacillota</taxon>
        <taxon>Clostridia</taxon>
        <taxon>Eubacteriales</taxon>
        <taxon>Clostridiaceae</taxon>
        <taxon>Clostridium</taxon>
    </lineage>
</organism>
<dbReference type="InterPro" id="IPR006061">
    <property type="entry name" value="SBP_1_CS"/>
</dbReference>
<keyword evidence="2 6" id="KW-0813">Transport</keyword>
<dbReference type="SUPFAM" id="SSF53850">
    <property type="entry name" value="Periplasmic binding protein-like II"/>
    <property type="match status" value="1"/>
</dbReference>
<dbReference type="OrthoDB" id="9766758at2"/>
<dbReference type="PROSITE" id="PS51257">
    <property type="entry name" value="PROKAR_LIPOPROTEIN"/>
    <property type="match status" value="1"/>
</dbReference>
<keyword evidence="3 6" id="KW-0762">Sugar transport</keyword>
<dbReference type="PROSITE" id="PS01037">
    <property type="entry name" value="SBP_BACTERIAL_1"/>
    <property type="match status" value="1"/>
</dbReference>
<keyword evidence="4 6" id="KW-0732">Signal</keyword>
<dbReference type="GO" id="GO:1901982">
    <property type="term" value="F:maltose binding"/>
    <property type="evidence" value="ECO:0007669"/>
    <property type="project" value="TreeGrafter"/>
</dbReference>
<keyword evidence="6" id="KW-0472">Membrane</keyword>
<proteinExistence type="inferred from homology"/>
<gene>
    <name evidence="7" type="primary">malX</name>
    <name evidence="7" type="ORF">CLTHE_18680</name>
</gene>
<dbReference type="InterPro" id="IPR006059">
    <property type="entry name" value="SBP"/>
</dbReference>
<evidence type="ECO:0000313" key="7">
    <source>
        <dbReference type="EMBL" id="OPX47305.1"/>
    </source>
</evidence>
<evidence type="ECO:0000256" key="1">
    <source>
        <dbReference type="ARBA" id="ARBA00008520"/>
    </source>
</evidence>
<protein>
    <recommendedName>
        <fullName evidence="5 6">Maltodextrin-binding protein</fullName>
    </recommendedName>
</protein>
<sequence length="403" mass="43901">MAKKRILACLMATLVAGSLFVGCGGASGSDSKGGKEITIWTKVKDGEMKTIEEQAKAWGEKTGNTVKVVNDEGGFQDYLQAANSSKGPDIYIGMPHDNLASFYEAGLLEEIPDGKFDKSKYSSESVWNATSFEGKNYAIPLAQETVALFYNKDKVKEAPKTMEELIEIAKKDGDGFQIDLGNFYITGGIVQTLGGYIFGGEQGALKADDIGLANDGSIKGYQFLADLVKKHKLMPEDITGDIASTNFKEGKSTFYISGPWDVEQFEQAKLNFGVAPVPTIDGKDYKSFLGVQTAFVSAKSENKDLAFDFLSELIDNKSEELFKVGNRIPVLNDVLASDAIKENKYLQGFVDQSKVAVPMPNILEMQAVWNATSQITRVYKGEDAKKVAEDIVSAVKKGIETQQ</sequence>
<evidence type="ECO:0000256" key="6">
    <source>
        <dbReference type="RuleBase" id="RU365005"/>
    </source>
</evidence>
<dbReference type="Proteomes" id="UP000191448">
    <property type="component" value="Unassembled WGS sequence"/>
</dbReference>
<dbReference type="PANTHER" id="PTHR30061">
    <property type="entry name" value="MALTOSE-BINDING PERIPLASMIC PROTEIN"/>
    <property type="match status" value="1"/>
</dbReference>
<name>A0A1V4STW0_9CLOT</name>
<evidence type="ECO:0000256" key="2">
    <source>
        <dbReference type="ARBA" id="ARBA00022448"/>
    </source>
</evidence>
<dbReference type="RefSeq" id="WP_080023076.1">
    <property type="nucleotide sequence ID" value="NZ_LTAY01000048.1"/>
</dbReference>
<dbReference type="GO" id="GO:0042956">
    <property type="term" value="P:maltodextrin transmembrane transport"/>
    <property type="evidence" value="ECO:0007669"/>
    <property type="project" value="TreeGrafter"/>
</dbReference>
<evidence type="ECO:0000256" key="5">
    <source>
        <dbReference type="ARBA" id="ARBA00030303"/>
    </source>
</evidence>
<dbReference type="InterPro" id="IPR006060">
    <property type="entry name" value="Maltose/Cyclodextrin-bd"/>
</dbReference>
<accession>A0A1V4STW0</accession>
<dbReference type="Gene3D" id="3.40.190.10">
    <property type="entry name" value="Periplasmic binding protein-like II"/>
    <property type="match status" value="2"/>
</dbReference>
<keyword evidence="6" id="KW-1003">Cell membrane</keyword>
<dbReference type="CDD" id="cd13586">
    <property type="entry name" value="PBP2_Maltose_binding_like"/>
    <property type="match status" value="1"/>
</dbReference>
<evidence type="ECO:0000256" key="3">
    <source>
        <dbReference type="ARBA" id="ARBA00022597"/>
    </source>
</evidence>
<reference evidence="7 8" key="1">
    <citation type="submission" date="2016-02" db="EMBL/GenBank/DDBJ databases">
        <title>Genome sequence of Clostridium thermobutyricum DSM 4928.</title>
        <authorList>
            <person name="Poehlein A."/>
            <person name="Daniel R."/>
        </authorList>
    </citation>
    <scope>NUCLEOTIDE SEQUENCE [LARGE SCALE GENOMIC DNA]</scope>
    <source>
        <strain evidence="7 8">DSM 4928</strain>
    </source>
</reference>
<evidence type="ECO:0000313" key="8">
    <source>
        <dbReference type="Proteomes" id="UP000191448"/>
    </source>
</evidence>
<feature type="chain" id="PRO_5039744021" description="Maltodextrin-binding protein" evidence="6">
    <location>
        <begin position="22"/>
        <end position="403"/>
    </location>
</feature>
<keyword evidence="6" id="KW-0449">Lipoprotein</keyword>
<dbReference type="PRINTS" id="PR00181">
    <property type="entry name" value="MALTOSEBP"/>
</dbReference>
<evidence type="ECO:0000256" key="4">
    <source>
        <dbReference type="ARBA" id="ARBA00022729"/>
    </source>
</evidence>
<comment type="caution">
    <text evidence="7">The sequence shown here is derived from an EMBL/GenBank/DDBJ whole genome shotgun (WGS) entry which is preliminary data.</text>
</comment>
<feature type="signal peptide" evidence="6">
    <location>
        <begin position="1"/>
        <end position="21"/>
    </location>
</feature>
<comment type="subcellular location">
    <subcellularLocation>
        <location evidence="6">Cell membrane</location>
        <topology evidence="6">Lipid-anchor</topology>
    </subcellularLocation>
</comment>
<dbReference type="AlphaFoldDB" id="A0A1V4STW0"/>
<dbReference type="PANTHER" id="PTHR30061:SF50">
    <property type="entry name" value="MALTOSE_MALTODEXTRIN-BINDING PERIPLASMIC PROTEIN"/>
    <property type="match status" value="1"/>
</dbReference>